<gene>
    <name evidence="2" type="ORF">GCM10022255_104500</name>
</gene>
<evidence type="ECO:0000313" key="3">
    <source>
        <dbReference type="Proteomes" id="UP001500620"/>
    </source>
</evidence>
<proteinExistence type="predicted"/>
<dbReference type="Proteomes" id="UP001500620">
    <property type="component" value="Unassembled WGS sequence"/>
</dbReference>
<feature type="compositionally biased region" description="Polar residues" evidence="1">
    <location>
        <begin position="63"/>
        <end position="76"/>
    </location>
</feature>
<feature type="region of interest" description="Disordered" evidence="1">
    <location>
        <begin position="44"/>
        <end position="76"/>
    </location>
</feature>
<sequence>MTDDSGVLVGARANLWRGAEAIGGRLTLTRDRLSFRAHALNVQTEPLDRPVSTGPLPEPPSPSTAWMSSMNGCKEP</sequence>
<accession>A0ABP8DT18</accession>
<dbReference type="EMBL" id="BAABAT010000061">
    <property type="protein sequence ID" value="GAA4263091.1"/>
    <property type="molecule type" value="Genomic_DNA"/>
</dbReference>
<comment type="caution">
    <text evidence="2">The sequence shown here is derived from an EMBL/GenBank/DDBJ whole genome shotgun (WGS) entry which is preliminary data.</text>
</comment>
<evidence type="ECO:0000313" key="2">
    <source>
        <dbReference type="EMBL" id="GAA4263091.1"/>
    </source>
</evidence>
<keyword evidence="3" id="KW-1185">Reference proteome</keyword>
<dbReference type="RefSeq" id="WP_345141762.1">
    <property type="nucleotide sequence ID" value="NZ_BAABAT010000061.1"/>
</dbReference>
<reference evidence="3" key="1">
    <citation type="journal article" date="2019" name="Int. J. Syst. Evol. Microbiol.">
        <title>The Global Catalogue of Microorganisms (GCM) 10K type strain sequencing project: providing services to taxonomists for standard genome sequencing and annotation.</title>
        <authorList>
            <consortium name="The Broad Institute Genomics Platform"/>
            <consortium name="The Broad Institute Genome Sequencing Center for Infectious Disease"/>
            <person name="Wu L."/>
            <person name="Ma J."/>
        </authorList>
    </citation>
    <scope>NUCLEOTIDE SEQUENCE [LARGE SCALE GENOMIC DNA]</scope>
    <source>
        <strain evidence="3">JCM 17441</strain>
    </source>
</reference>
<organism evidence="2 3">
    <name type="scientific">Dactylosporangium darangshiense</name>
    <dbReference type="NCBI Taxonomy" id="579108"/>
    <lineage>
        <taxon>Bacteria</taxon>
        <taxon>Bacillati</taxon>
        <taxon>Actinomycetota</taxon>
        <taxon>Actinomycetes</taxon>
        <taxon>Micromonosporales</taxon>
        <taxon>Micromonosporaceae</taxon>
        <taxon>Dactylosporangium</taxon>
    </lineage>
</organism>
<protein>
    <submittedName>
        <fullName evidence="2">Uncharacterized protein</fullName>
    </submittedName>
</protein>
<name>A0ABP8DT18_9ACTN</name>
<evidence type="ECO:0000256" key="1">
    <source>
        <dbReference type="SAM" id="MobiDB-lite"/>
    </source>
</evidence>